<proteinExistence type="predicted"/>
<accession>M5GDC7</accession>
<dbReference type="GeneID" id="63683492"/>
<evidence type="ECO:0000313" key="2">
    <source>
        <dbReference type="Proteomes" id="UP000030653"/>
    </source>
</evidence>
<reference evidence="1 2" key="1">
    <citation type="journal article" date="2012" name="Science">
        <title>The Paleozoic origin of enzymatic lignin decomposition reconstructed from 31 fungal genomes.</title>
        <authorList>
            <person name="Floudas D."/>
            <person name="Binder M."/>
            <person name="Riley R."/>
            <person name="Barry K."/>
            <person name="Blanchette R.A."/>
            <person name="Henrissat B."/>
            <person name="Martinez A.T."/>
            <person name="Otillar R."/>
            <person name="Spatafora J.W."/>
            <person name="Yadav J.S."/>
            <person name="Aerts A."/>
            <person name="Benoit I."/>
            <person name="Boyd A."/>
            <person name="Carlson A."/>
            <person name="Copeland A."/>
            <person name="Coutinho P.M."/>
            <person name="de Vries R.P."/>
            <person name="Ferreira P."/>
            <person name="Findley K."/>
            <person name="Foster B."/>
            <person name="Gaskell J."/>
            <person name="Glotzer D."/>
            <person name="Gorecki P."/>
            <person name="Heitman J."/>
            <person name="Hesse C."/>
            <person name="Hori C."/>
            <person name="Igarashi K."/>
            <person name="Jurgens J.A."/>
            <person name="Kallen N."/>
            <person name="Kersten P."/>
            <person name="Kohler A."/>
            <person name="Kuees U."/>
            <person name="Kumar T.K.A."/>
            <person name="Kuo A."/>
            <person name="LaButti K."/>
            <person name="Larrondo L.F."/>
            <person name="Lindquist E."/>
            <person name="Ling A."/>
            <person name="Lombard V."/>
            <person name="Lucas S."/>
            <person name="Lundell T."/>
            <person name="Martin R."/>
            <person name="McLaughlin D.J."/>
            <person name="Morgenstern I."/>
            <person name="Morin E."/>
            <person name="Murat C."/>
            <person name="Nagy L.G."/>
            <person name="Nolan M."/>
            <person name="Ohm R.A."/>
            <person name="Patyshakuliyeva A."/>
            <person name="Rokas A."/>
            <person name="Ruiz-Duenas F.J."/>
            <person name="Sabat G."/>
            <person name="Salamov A."/>
            <person name="Samejima M."/>
            <person name="Schmutz J."/>
            <person name="Slot J.C."/>
            <person name="St John F."/>
            <person name="Stenlid J."/>
            <person name="Sun H."/>
            <person name="Sun S."/>
            <person name="Syed K."/>
            <person name="Tsang A."/>
            <person name="Wiebenga A."/>
            <person name="Young D."/>
            <person name="Pisabarro A."/>
            <person name="Eastwood D.C."/>
            <person name="Martin F."/>
            <person name="Cullen D."/>
            <person name="Grigoriev I.V."/>
            <person name="Hibbett D.S."/>
        </authorList>
    </citation>
    <scope>NUCLEOTIDE SEQUENCE [LARGE SCALE GENOMIC DNA]</scope>
    <source>
        <strain evidence="1 2">DJM-731 SS1</strain>
    </source>
</reference>
<dbReference type="AlphaFoldDB" id="M5GDC7"/>
<evidence type="ECO:0000313" key="1">
    <source>
        <dbReference type="EMBL" id="EJU02263.1"/>
    </source>
</evidence>
<dbReference type="SUPFAM" id="SSF51430">
    <property type="entry name" value="NAD(P)-linked oxidoreductase"/>
    <property type="match status" value="1"/>
</dbReference>
<keyword evidence="2" id="KW-1185">Reference proteome</keyword>
<dbReference type="InterPro" id="IPR036812">
    <property type="entry name" value="NAD(P)_OxRdtase_dom_sf"/>
</dbReference>
<protein>
    <recommendedName>
        <fullName evidence="3">NADP-dependent oxidoreductase domain-containing protein</fullName>
    </recommendedName>
</protein>
<organism evidence="1 2">
    <name type="scientific">Dacryopinax primogenitus (strain DJM 731)</name>
    <name type="common">Brown rot fungus</name>
    <dbReference type="NCBI Taxonomy" id="1858805"/>
    <lineage>
        <taxon>Eukaryota</taxon>
        <taxon>Fungi</taxon>
        <taxon>Dikarya</taxon>
        <taxon>Basidiomycota</taxon>
        <taxon>Agaricomycotina</taxon>
        <taxon>Dacrymycetes</taxon>
        <taxon>Dacrymycetales</taxon>
        <taxon>Dacrymycetaceae</taxon>
        <taxon>Dacryopinax</taxon>
    </lineage>
</organism>
<dbReference type="EMBL" id="JH795862">
    <property type="protein sequence ID" value="EJU02263.1"/>
    <property type="molecule type" value="Genomic_DNA"/>
</dbReference>
<sequence length="66" mass="7125">MPQGKAQYPTGIGVGFDYIDTAQVYRNQLQVGKALKESGIKGRDIWVITNWSGVAATRAGDRSEPG</sequence>
<dbReference type="STRING" id="1858805.M5GDC7"/>
<gene>
    <name evidence="1" type="ORF">DACRYDRAFT_107193</name>
</gene>
<dbReference type="Gene3D" id="3.20.20.100">
    <property type="entry name" value="NADP-dependent oxidoreductase domain"/>
    <property type="match status" value="1"/>
</dbReference>
<name>M5GDC7_DACPD</name>
<evidence type="ECO:0008006" key="3">
    <source>
        <dbReference type="Google" id="ProtNLM"/>
    </source>
</evidence>
<dbReference type="OrthoDB" id="416253at2759"/>
<dbReference type="Proteomes" id="UP000030653">
    <property type="component" value="Unassembled WGS sequence"/>
</dbReference>
<dbReference type="RefSeq" id="XP_040629160.1">
    <property type="nucleotide sequence ID" value="XM_040768430.1"/>
</dbReference>
<dbReference type="HOGENOM" id="CLU_2831148_0_0_1"/>